<name>A0AAW4V0U2_PHOVU</name>
<evidence type="ECO:0000259" key="2">
    <source>
        <dbReference type="Pfam" id="PF00534"/>
    </source>
</evidence>
<reference evidence="3" key="1">
    <citation type="submission" date="2021-10" db="EMBL/GenBank/DDBJ databases">
        <title>Collection of gut derived symbiotic bacterial strains cultured from healthy donors.</title>
        <authorList>
            <person name="Lin H."/>
            <person name="Littmann E."/>
            <person name="Kohout C."/>
            <person name="Pamer E.G."/>
        </authorList>
    </citation>
    <scope>NUCLEOTIDE SEQUENCE</scope>
    <source>
        <strain evidence="3">DFI.1.167</strain>
    </source>
</reference>
<dbReference type="AlphaFoldDB" id="A0AAW4V0U2"/>
<dbReference type="EC" id="2.4.-.-" evidence="3"/>
<dbReference type="PANTHER" id="PTHR46401">
    <property type="entry name" value="GLYCOSYLTRANSFERASE WBBK-RELATED"/>
    <property type="match status" value="1"/>
</dbReference>
<evidence type="ECO:0000313" key="4">
    <source>
        <dbReference type="Proteomes" id="UP001199363"/>
    </source>
</evidence>
<organism evidence="3 4">
    <name type="scientific">Phocaeicola vulgatus</name>
    <name type="common">Bacteroides vulgatus</name>
    <dbReference type="NCBI Taxonomy" id="821"/>
    <lineage>
        <taxon>Bacteria</taxon>
        <taxon>Pseudomonadati</taxon>
        <taxon>Bacteroidota</taxon>
        <taxon>Bacteroidia</taxon>
        <taxon>Bacteroidales</taxon>
        <taxon>Bacteroidaceae</taxon>
        <taxon>Phocaeicola</taxon>
    </lineage>
</organism>
<dbReference type="GO" id="GO:0016757">
    <property type="term" value="F:glycosyltransferase activity"/>
    <property type="evidence" value="ECO:0007669"/>
    <property type="project" value="UniProtKB-KW"/>
</dbReference>
<dbReference type="GO" id="GO:0009103">
    <property type="term" value="P:lipopolysaccharide biosynthetic process"/>
    <property type="evidence" value="ECO:0007669"/>
    <property type="project" value="TreeGrafter"/>
</dbReference>
<feature type="domain" description="Glycosyl transferase family 1" evidence="2">
    <location>
        <begin position="236"/>
        <end position="391"/>
    </location>
</feature>
<dbReference type="EMBL" id="JAJCQG010000106">
    <property type="protein sequence ID" value="MCB7283399.1"/>
    <property type="molecule type" value="Genomic_DNA"/>
</dbReference>
<evidence type="ECO:0000313" key="3">
    <source>
        <dbReference type="EMBL" id="MCB7283399.1"/>
    </source>
</evidence>
<comment type="caution">
    <text evidence="3">The sequence shown here is derived from an EMBL/GenBank/DDBJ whole genome shotgun (WGS) entry which is preliminary data.</text>
</comment>
<keyword evidence="1 3" id="KW-0808">Transferase</keyword>
<gene>
    <name evidence="3" type="ORF">LI282_20495</name>
</gene>
<feature type="non-terminal residue" evidence="3">
    <location>
        <position position="1"/>
    </location>
</feature>
<accession>A0AAW4V0U2</accession>
<dbReference type="InterPro" id="IPR001296">
    <property type="entry name" value="Glyco_trans_1"/>
</dbReference>
<dbReference type="SUPFAM" id="SSF53756">
    <property type="entry name" value="UDP-Glycosyltransferase/glycogen phosphorylase"/>
    <property type="match status" value="1"/>
</dbReference>
<protein>
    <submittedName>
        <fullName evidence="3">Glycosyltransferase</fullName>
        <ecNumber evidence="3">2.4.-.-</ecNumber>
    </submittedName>
</protein>
<keyword evidence="3" id="KW-0328">Glycosyltransferase</keyword>
<dbReference type="Gene3D" id="3.40.50.2000">
    <property type="entry name" value="Glycogen Phosphorylase B"/>
    <property type="match status" value="2"/>
</dbReference>
<dbReference type="Pfam" id="PF00534">
    <property type="entry name" value="Glycos_transf_1"/>
    <property type="match status" value="1"/>
</dbReference>
<dbReference type="PANTHER" id="PTHR46401:SF2">
    <property type="entry name" value="GLYCOSYLTRANSFERASE WBBK-RELATED"/>
    <property type="match status" value="1"/>
</dbReference>
<dbReference type="Proteomes" id="UP001199363">
    <property type="component" value="Unassembled WGS sequence"/>
</dbReference>
<dbReference type="RefSeq" id="WP_227195522.1">
    <property type="nucleotide sequence ID" value="NZ_JAJCOQ010000105.1"/>
</dbReference>
<proteinExistence type="predicted"/>
<evidence type="ECO:0000256" key="1">
    <source>
        <dbReference type="ARBA" id="ARBA00022679"/>
    </source>
</evidence>
<sequence>FDGSIRSIIVGQVTLYFPIAAYRHNEAMNRIGLNSNMLVVLKMTRDNTIYVLRKNRVQLQVLDNLYNFLHSFVIRRFKPRADFCYALFGHRVDKHPLVQQADAIYLHWINASTLSIHGIERLLKTGKPIFWYMHDMYPLTGGCHHAFQCTKYETECVDCETLQHCKWGDIAQKQFRQKLKHWTKYSNLKVVTPSEWLASCARNSTLFRGHEVFVCPNVLDTDKYKPLDKKNAKELFGLNSNKKTILFGAVNVNSPYKGWEYLKECIRKLDKDKYECLVFGYVDEKPFEGLDIDVHFTSYLSDDYSMILVYNASDVFVSSSLADNYPNVIVEAMSCGVPCVGFDIGGIPDLIKHEITGYLAKYKKSSDLTKGIEWIFEDASRYHQLTLNARNFIVNHCSYGKVLTLHRELGNIQ</sequence>